<dbReference type="STRING" id="589865.DaAHT2_1983"/>
<dbReference type="Proteomes" id="UP000001508">
    <property type="component" value="Chromosome"/>
</dbReference>
<reference evidence="2" key="1">
    <citation type="submission" date="2010-02" db="EMBL/GenBank/DDBJ databases">
        <title>Complete sequence of Desulfurivibrio alkaliphilus AHT2.</title>
        <authorList>
            <consortium name="US DOE Joint Genome Institute"/>
            <person name="Pitluck S."/>
            <person name="Chertkov O."/>
            <person name="Detter J.C."/>
            <person name="Han C."/>
            <person name="Tapia R."/>
            <person name="Larimer F."/>
            <person name="Land M."/>
            <person name="Hauser L."/>
            <person name="Kyrpides N."/>
            <person name="Mikhailova N."/>
            <person name="Sorokin D.Y."/>
            <person name="Muyzer G."/>
            <person name="Woyke T."/>
        </authorList>
    </citation>
    <scope>NUCLEOTIDE SEQUENCE [LARGE SCALE GENOMIC DNA]</scope>
    <source>
        <strain evidence="2">DSM 19089 / UNIQEM U267 / AHT2</strain>
    </source>
</reference>
<gene>
    <name evidence="1" type="ordered locus">DaAHT2_1983</name>
</gene>
<dbReference type="PANTHER" id="PTHR43179">
    <property type="entry name" value="RHAMNOSYLTRANSFERASE WBBL"/>
    <property type="match status" value="1"/>
</dbReference>
<dbReference type="KEGG" id="dak:DaAHT2_1983"/>
<keyword evidence="2" id="KW-1185">Reference proteome</keyword>
<dbReference type="InParanoid" id="D6Z536"/>
<dbReference type="RefSeq" id="WP_013164184.1">
    <property type="nucleotide sequence ID" value="NC_014216.1"/>
</dbReference>
<keyword evidence="1" id="KW-0808">Transferase</keyword>
<dbReference type="eggNOG" id="COG1216">
    <property type="taxonomic scope" value="Bacteria"/>
</dbReference>
<dbReference type="EMBL" id="CP001940">
    <property type="protein sequence ID" value="ADH86661.1"/>
    <property type="molecule type" value="Genomic_DNA"/>
</dbReference>
<evidence type="ECO:0000313" key="1">
    <source>
        <dbReference type="EMBL" id="ADH86661.1"/>
    </source>
</evidence>
<dbReference type="AlphaFoldDB" id="D6Z536"/>
<dbReference type="SUPFAM" id="SSF53448">
    <property type="entry name" value="Nucleotide-diphospho-sugar transferases"/>
    <property type="match status" value="1"/>
</dbReference>
<evidence type="ECO:0000313" key="2">
    <source>
        <dbReference type="Proteomes" id="UP000001508"/>
    </source>
</evidence>
<dbReference type="OrthoDB" id="9771846at2"/>
<protein>
    <submittedName>
        <fullName evidence="1">Glycosyltransferase-like protein</fullName>
    </submittedName>
</protein>
<dbReference type="HOGENOM" id="CLU_1044802_0_0_7"/>
<dbReference type="Gene3D" id="3.90.550.10">
    <property type="entry name" value="Spore Coat Polysaccharide Biosynthesis Protein SpsA, Chain A"/>
    <property type="match status" value="1"/>
</dbReference>
<name>D6Z536_DESAT</name>
<dbReference type="InterPro" id="IPR029044">
    <property type="entry name" value="Nucleotide-diphossugar_trans"/>
</dbReference>
<organism evidence="1 2">
    <name type="scientific">Desulfurivibrio alkaliphilus (strain DSM 19089 / UNIQEM U267 / AHT2)</name>
    <dbReference type="NCBI Taxonomy" id="589865"/>
    <lineage>
        <taxon>Bacteria</taxon>
        <taxon>Pseudomonadati</taxon>
        <taxon>Thermodesulfobacteriota</taxon>
        <taxon>Desulfobulbia</taxon>
        <taxon>Desulfobulbales</taxon>
        <taxon>Desulfobulbaceae</taxon>
        <taxon>Desulfurivibrio</taxon>
    </lineage>
</organism>
<sequence length="266" mass="29262">MAIDVDISFCLAEPVTAVELRGFLAAVEEHADPVAYEVIVAGLDCSPQSPEGRSLQADFPQLTIYENPPPTPGRRLNHAMGLAVGRYLAPWSPRIYPLAGCLFNLVQFMDENPESGLAAPRLLDSDSHLLPSRRRVPGLAVILLLHTLLGGSGLGGPLLKRHYHAGEPPVFQQAAAGFLSARALLLRRETLEEIGPFDEGFKIFYFDADYCRRAAKAGWHCHYLAGAPARDLAPECFYLDFIRRTSPPGHLADATRVLLKKWLQIN</sequence>
<proteinExistence type="predicted"/>
<dbReference type="CAZy" id="GT2">
    <property type="family name" value="Glycosyltransferase Family 2"/>
</dbReference>
<accession>D6Z536</accession>
<dbReference type="PANTHER" id="PTHR43179:SF7">
    <property type="entry name" value="RHAMNOSYLTRANSFERASE WBBL"/>
    <property type="match status" value="1"/>
</dbReference>
<dbReference type="GO" id="GO:0016740">
    <property type="term" value="F:transferase activity"/>
    <property type="evidence" value="ECO:0007669"/>
    <property type="project" value="UniProtKB-KW"/>
</dbReference>